<dbReference type="OrthoDB" id="5843733at2759"/>
<dbReference type="GO" id="GO:0005230">
    <property type="term" value="F:extracellular ligand-gated monoatomic ion channel activity"/>
    <property type="evidence" value="ECO:0007669"/>
    <property type="project" value="InterPro"/>
</dbReference>
<comment type="caution">
    <text evidence="4">The sequence shown here is derived from an EMBL/GenBank/DDBJ whole genome shotgun (WGS) entry which is preliminary data.</text>
</comment>
<feature type="chain" id="PRO_5035681368" description="Neurotransmitter-gated ion-channel ligand-binding domain-containing protein" evidence="2">
    <location>
        <begin position="19"/>
        <end position="385"/>
    </location>
</feature>
<reference evidence="4" key="1">
    <citation type="submission" date="2020-09" db="EMBL/GenBank/DDBJ databases">
        <authorList>
            <person name="Kikuchi T."/>
        </authorList>
    </citation>
    <scope>NUCLEOTIDE SEQUENCE</scope>
    <source>
        <strain evidence="4">SH1</strain>
    </source>
</reference>
<evidence type="ECO:0000259" key="3">
    <source>
        <dbReference type="Pfam" id="PF02931"/>
    </source>
</evidence>
<keyword evidence="1" id="KW-1133">Transmembrane helix</keyword>
<feature type="transmembrane region" description="Helical" evidence="1">
    <location>
        <begin position="284"/>
        <end position="305"/>
    </location>
</feature>
<feature type="transmembrane region" description="Helical" evidence="1">
    <location>
        <begin position="354"/>
        <end position="380"/>
    </location>
</feature>
<feature type="signal peptide" evidence="2">
    <location>
        <begin position="1"/>
        <end position="18"/>
    </location>
</feature>
<dbReference type="EMBL" id="CAJFDH010000001">
    <property type="protein sequence ID" value="CAD5206631.1"/>
    <property type="molecule type" value="Genomic_DNA"/>
</dbReference>
<feature type="transmembrane region" description="Helical" evidence="1">
    <location>
        <begin position="218"/>
        <end position="243"/>
    </location>
</feature>
<dbReference type="AlphaFoldDB" id="A0A811JT51"/>
<evidence type="ECO:0000313" key="5">
    <source>
        <dbReference type="Proteomes" id="UP000614601"/>
    </source>
</evidence>
<keyword evidence="1" id="KW-0812">Transmembrane</keyword>
<dbReference type="Proteomes" id="UP000614601">
    <property type="component" value="Unassembled WGS sequence"/>
</dbReference>
<dbReference type="InterPro" id="IPR038050">
    <property type="entry name" value="Neuro_actylchol_rec"/>
</dbReference>
<evidence type="ECO:0000313" key="4">
    <source>
        <dbReference type="EMBL" id="CAD5206631.1"/>
    </source>
</evidence>
<keyword evidence="1" id="KW-0472">Membrane</keyword>
<keyword evidence="2" id="KW-0732">Signal</keyword>
<keyword evidence="5" id="KW-1185">Reference proteome</keyword>
<evidence type="ECO:0000256" key="2">
    <source>
        <dbReference type="SAM" id="SignalP"/>
    </source>
</evidence>
<gene>
    <name evidence="4" type="ORF">BOKJ2_LOCUS1315</name>
</gene>
<dbReference type="Proteomes" id="UP000783686">
    <property type="component" value="Unassembled WGS sequence"/>
</dbReference>
<feature type="domain" description="Neurotransmitter-gated ion-channel ligand-binding" evidence="3">
    <location>
        <begin position="37"/>
        <end position="180"/>
    </location>
</feature>
<protein>
    <recommendedName>
        <fullName evidence="3">Neurotransmitter-gated ion-channel ligand-binding domain-containing protein</fullName>
    </recommendedName>
</protein>
<dbReference type="InterPro" id="IPR006202">
    <property type="entry name" value="Neur_chan_lig-bd"/>
</dbReference>
<proteinExistence type="predicted"/>
<dbReference type="Pfam" id="PF02931">
    <property type="entry name" value="Neur_chan_LBD"/>
    <property type="match status" value="1"/>
</dbReference>
<organism evidence="4 5">
    <name type="scientific">Bursaphelenchus okinawaensis</name>
    <dbReference type="NCBI Taxonomy" id="465554"/>
    <lineage>
        <taxon>Eukaryota</taxon>
        <taxon>Metazoa</taxon>
        <taxon>Ecdysozoa</taxon>
        <taxon>Nematoda</taxon>
        <taxon>Chromadorea</taxon>
        <taxon>Rhabditida</taxon>
        <taxon>Tylenchina</taxon>
        <taxon>Tylenchomorpha</taxon>
        <taxon>Aphelenchoidea</taxon>
        <taxon>Aphelenchoididae</taxon>
        <taxon>Bursaphelenchus</taxon>
    </lineage>
</organism>
<dbReference type="Gene3D" id="1.20.58.390">
    <property type="entry name" value="Neurotransmitter-gated ion-channel transmembrane domain"/>
    <property type="match status" value="1"/>
</dbReference>
<evidence type="ECO:0000256" key="1">
    <source>
        <dbReference type="SAM" id="Phobius"/>
    </source>
</evidence>
<dbReference type="GO" id="GO:0016020">
    <property type="term" value="C:membrane"/>
    <property type="evidence" value="ECO:0007669"/>
    <property type="project" value="InterPro"/>
</dbReference>
<dbReference type="InterPro" id="IPR006201">
    <property type="entry name" value="Neur_channel"/>
</dbReference>
<dbReference type="Gene3D" id="2.70.170.10">
    <property type="entry name" value="Neurotransmitter-gated ion-channel ligand-binding domain"/>
    <property type="match status" value="1"/>
</dbReference>
<dbReference type="SUPFAM" id="SSF63712">
    <property type="entry name" value="Nicotinic receptor ligand binding domain-like"/>
    <property type="match status" value="1"/>
</dbReference>
<accession>A0A811JT51</accession>
<dbReference type="EMBL" id="CAJFCW020000001">
    <property type="protein sequence ID" value="CAG9082550.1"/>
    <property type="molecule type" value="Genomic_DNA"/>
</dbReference>
<dbReference type="GO" id="GO:0004888">
    <property type="term" value="F:transmembrane signaling receptor activity"/>
    <property type="evidence" value="ECO:0007669"/>
    <property type="project" value="InterPro"/>
</dbReference>
<name>A0A811JT51_9BILA</name>
<feature type="transmembrane region" description="Helical" evidence="1">
    <location>
        <begin position="255"/>
        <end position="272"/>
    </location>
</feature>
<dbReference type="InterPro" id="IPR036734">
    <property type="entry name" value="Neur_chan_lig-bd_sf"/>
</dbReference>
<sequence length="385" mass="44265">MSLGLFLGLWLAFVQVLSQNVTKQVTSEHKNGNWNDRQILEDLLKRYRFPDTSANISVGVKITLEGILSSPEDLCTLELVVNQKWLESKLRFENLRNSPAPIRLHSLNYIWSPELIFPNAINVASVNNYHVFVFPNGIVESEQRLQVSVRADVNLERFPFERKYCSVIISNADIRASWNRLLNLKVSKSYITGAGEWKFLNFTVGHPKEVRVALKRSLNYWICTLFLPTLAFITVSLFTLWFFTLSDNRQTTINAICLVAVVALNCFAHSVAPRTTYWKALDFWTLATVLTALSLLLCSISVGTYQRQTGYSNYINHLNPEESTMLDKKRWIVTETPYYSQLSTSTSSKQYHKFVILGVILLAFGSFLFYFLFITVIPFYNNKYI</sequence>
<dbReference type="PANTHER" id="PTHR18945">
    <property type="entry name" value="NEUROTRANSMITTER GATED ION CHANNEL"/>
    <property type="match status" value="1"/>
</dbReference>